<dbReference type="InterPro" id="IPR000225">
    <property type="entry name" value="Armadillo"/>
</dbReference>
<dbReference type="Gene3D" id="1.25.10.10">
    <property type="entry name" value="Leucine-rich Repeat Variant"/>
    <property type="match status" value="1"/>
</dbReference>
<protein>
    <recommendedName>
        <fullName evidence="3">Armadillo repeat-containing domain-containing protein</fullName>
    </recommendedName>
</protein>
<accession>A9SH64</accession>
<dbReference type="SMART" id="SM00185">
    <property type="entry name" value="ARM"/>
    <property type="match status" value="2"/>
</dbReference>
<dbReference type="Proteomes" id="UP000006727">
    <property type="component" value="Chromosome 9"/>
</dbReference>
<dbReference type="Gramene" id="Pp3c9_15850V3.2">
    <property type="protein sequence ID" value="Pp3c9_15850V3.2"/>
    <property type="gene ID" value="Pp3c9_15850"/>
</dbReference>
<dbReference type="EnsemblPlants" id="Pp3c9_15850V3.2">
    <property type="protein sequence ID" value="Pp3c9_15850V3.2"/>
    <property type="gene ID" value="Pp3c9_15850"/>
</dbReference>
<organism evidence="1 2">
    <name type="scientific">Physcomitrium patens</name>
    <name type="common">Spreading-leaved earth moss</name>
    <name type="synonym">Physcomitrella patens</name>
    <dbReference type="NCBI Taxonomy" id="3218"/>
    <lineage>
        <taxon>Eukaryota</taxon>
        <taxon>Viridiplantae</taxon>
        <taxon>Streptophyta</taxon>
        <taxon>Embryophyta</taxon>
        <taxon>Bryophyta</taxon>
        <taxon>Bryophytina</taxon>
        <taxon>Bryopsida</taxon>
        <taxon>Funariidae</taxon>
        <taxon>Funariales</taxon>
        <taxon>Funariaceae</taxon>
        <taxon>Physcomitrium</taxon>
    </lineage>
</organism>
<dbReference type="AlphaFoldDB" id="A9SH64"/>
<dbReference type="InterPro" id="IPR016024">
    <property type="entry name" value="ARM-type_fold"/>
</dbReference>
<evidence type="ECO:0008006" key="3">
    <source>
        <dbReference type="Google" id="ProtNLM"/>
    </source>
</evidence>
<name>A9SH64_PHYPA</name>
<dbReference type="PANTHER" id="PTHR46263:SF1">
    <property type="entry name" value="ARMADILLO REPEAT-CONTAINING PROTEIN 7"/>
    <property type="match status" value="1"/>
</dbReference>
<reference evidence="1" key="3">
    <citation type="submission" date="2020-12" db="UniProtKB">
        <authorList>
            <consortium name="EnsemblPlants"/>
        </authorList>
    </citation>
    <scope>IDENTIFICATION</scope>
</reference>
<reference evidence="1 2" key="2">
    <citation type="journal article" date="2018" name="Plant J.">
        <title>The Physcomitrella patens chromosome-scale assembly reveals moss genome structure and evolution.</title>
        <authorList>
            <person name="Lang D."/>
            <person name="Ullrich K.K."/>
            <person name="Murat F."/>
            <person name="Fuchs J."/>
            <person name="Jenkins J."/>
            <person name="Haas F.B."/>
            <person name="Piednoel M."/>
            <person name="Gundlach H."/>
            <person name="Van Bel M."/>
            <person name="Meyberg R."/>
            <person name="Vives C."/>
            <person name="Morata J."/>
            <person name="Symeonidi A."/>
            <person name="Hiss M."/>
            <person name="Muchero W."/>
            <person name="Kamisugi Y."/>
            <person name="Saleh O."/>
            <person name="Blanc G."/>
            <person name="Decker E.L."/>
            <person name="van Gessel N."/>
            <person name="Grimwood J."/>
            <person name="Hayes R.D."/>
            <person name="Graham S.W."/>
            <person name="Gunter L.E."/>
            <person name="McDaniel S.F."/>
            <person name="Hoernstein S.N.W."/>
            <person name="Larsson A."/>
            <person name="Li F.W."/>
            <person name="Perroud P.F."/>
            <person name="Phillips J."/>
            <person name="Ranjan P."/>
            <person name="Rokshar D.S."/>
            <person name="Rothfels C.J."/>
            <person name="Schneider L."/>
            <person name="Shu S."/>
            <person name="Stevenson D.W."/>
            <person name="Thummler F."/>
            <person name="Tillich M."/>
            <person name="Villarreal Aguilar J.C."/>
            <person name="Widiez T."/>
            <person name="Wong G.K."/>
            <person name="Wymore A."/>
            <person name="Zhang Y."/>
            <person name="Zimmer A.D."/>
            <person name="Quatrano R.S."/>
            <person name="Mayer K.F.X."/>
            <person name="Goodstein D."/>
            <person name="Casacuberta J.M."/>
            <person name="Vandepoele K."/>
            <person name="Reski R."/>
            <person name="Cuming A.C."/>
            <person name="Tuskan G.A."/>
            <person name="Maumus F."/>
            <person name="Salse J."/>
            <person name="Schmutz J."/>
            <person name="Rensing S.A."/>
        </authorList>
    </citation>
    <scope>NUCLEOTIDE SEQUENCE [LARGE SCALE GENOMIC DNA]</scope>
    <source>
        <strain evidence="1 2">cv. Gransden 2004</strain>
    </source>
</reference>
<sequence length="177" mass="19731">MFSNAVRQKERTGKYGTARDQYLQDLVTEFQQTVHEETKEQVVAHLANFAYDPFNFEYLRALNVLDLFLDCLAEPNEKLVEFSLGGICNCVADSMNASIVVKNGGIPLIIQCLSSPVENTVLSAIATLYYLCNPATRKEILKPEVVDCMNKYASAGDVNKKFSNLAHSFLATHLNES</sequence>
<reference evidence="1 2" key="1">
    <citation type="journal article" date="2008" name="Science">
        <title>The Physcomitrella genome reveals evolutionary insights into the conquest of land by plants.</title>
        <authorList>
            <person name="Rensing S."/>
            <person name="Lang D."/>
            <person name="Zimmer A."/>
            <person name="Terry A."/>
            <person name="Salamov A."/>
            <person name="Shapiro H."/>
            <person name="Nishiyama T."/>
            <person name="Perroud P.-F."/>
            <person name="Lindquist E."/>
            <person name="Kamisugi Y."/>
            <person name="Tanahashi T."/>
            <person name="Sakakibara K."/>
            <person name="Fujita T."/>
            <person name="Oishi K."/>
            <person name="Shin-I T."/>
            <person name="Kuroki Y."/>
            <person name="Toyoda A."/>
            <person name="Suzuki Y."/>
            <person name="Hashimoto A."/>
            <person name="Yamaguchi K."/>
            <person name="Sugano A."/>
            <person name="Kohara Y."/>
            <person name="Fujiyama A."/>
            <person name="Anterola A."/>
            <person name="Aoki S."/>
            <person name="Ashton N."/>
            <person name="Barbazuk W.B."/>
            <person name="Barker E."/>
            <person name="Bennetzen J."/>
            <person name="Bezanilla M."/>
            <person name="Blankenship R."/>
            <person name="Cho S.H."/>
            <person name="Dutcher S."/>
            <person name="Estelle M."/>
            <person name="Fawcett J.A."/>
            <person name="Gundlach H."/>
            <person name="Hanada K."/>
            <person name="Heyl A."/>
            <person name="Hicks K.A."/>
            <person name="Hugh J."/>
            <person name="Lohr M."/>
            <person name="Mayer K."/>
            <person name="Melkozernov A."/>
            <person name="Murata T."/>
            <person name="Nelson D."/>
            <person name="Pils B."/>
            <person name="Prigge M."/>
            <person name="Reiss B."/>
            <person name="Renner T."/>
            <person name="Rombauts S."/>
            <person name="Rushton P."/>
            <person name="Sanderfoot A."/>
            <person name="Schween G."/>
            <person name="Shiu S.-H."/>
            <person name="Stueber K."/>
            <person name="Theodoulou F.L."/>
            <person name="Tu H."/>
            <person name="Van de Peer Y."/>
            <person name="Verrier P.J."/>
            <person name="Waters E."/>
            <person name="Wood A."/>
            <person name="Yang L."/>
            <person name="Cove D."/>
            <person name="Cuming A."/>
            <person name="Hasebe M."/>
            <person name="Lucas S."/>
            <person name="Mishler D.B."/>
            <person name="Reski R."/>
            <person name="Grigoriev I."/>
            <person name="Quatrano R.S."/>
            <person name="Boore J.L."/>
        </authorList>
    </citation>
    <scope>NUCLEOTIDE SEQUENCE [LARGE SCALE GENOMIC DNA]</scope>
    <source>
        <strain evidence="1 2">cv. Gransden 2004</strain>
    </source>
</reference>
<dbReference type="SUPFAM" id="SSF48371">
    <property type="entry name" value="ARM repeat"/>
    <property type="match status" value="1"/>
</dbReference>
<dbReference type="HOGENOM" id="CLU_099221_0_0_1"/>
<proteinExistence type="predicted"/>
<dbReference type="eggNOG" id="KOG4646">
    <property type="taxonomic scope" value="Eukaryota"/>
</dbReference>
<dbReference type="InterPro" id="IPR011989">
    <property type="entry name" value="ARM-like"/>
</dbReference>
<dbReference type="InterPro" id="IPR042462">
    <property type="entry name" value="ARMC7"/>
</dbReference>
<gene>
    <name evidence="1" type="primary">LOC112286706</name>
</gene>
<dbReference type="PANTHER" id="PTHR46263">
    <property type="entry name" value="ARMADILLO REPEAT-CONTAINING PROTEIN 7"/>
    <property type="match status" value="1"/>
</dbReference>
<evidence type="ECO:0000313" key="1">
    <source>
        <dbReference type="EnsemblPlants" id="Pp3c9_15850V3.2"/>
    </source>
</evidence>
<dbReference type="OrthoDB" id="201709at2759"/>
<dbReference type="Pfam" id="PF00514">
    <property type="entry name" value="Arm"/>
    <property type="match status" value="1"/>
</dbReference>
<dbReference type="EMBL" id="ABEU02000009">
    <property type="status" value="NOT_ANNOTATED_CDS"/>
    <property type="molecule type" value="Genomic_DNA"/>
</dbReference>
<keyword evidence="2" id="KW-1185">Reference proteome</keyword>
<evidence type="ECO:0000313" key="2">
    <source>
        <dbReference type="Proteomes" id="UP000006727"/>
    </source>
</evidence>